<evidence type="ECO:0000313" key="6">
    <source>
        <dbReference type="EMBL" id="OGM25803.1"/>
    </source>
</evidence>
<evidence type="ECO:0000256" key="2">
    <source>
        <dbReference type="ARBA" id="ARBA00022723"/>
    </source>
</evidence>
<dbReference type="InterPro" id="IPR024079">
    <property type="entry name" value="MetalloPept_cat_dom_sf"/>
</dbReference>
<keyword evidence="2" id="KW-0479">Metal-binding</keyword>
<dbReference type="SUPFAM" id="SSF55486">
    <property type="entry name" value="Metalloproteases ('zincins'), catalytic domain"/>
    <property type="match status" value="1"/>
</dbReference>
<name>A0A1F7YEQ5_9BACT</name>
<keyword evidence="3" id="KW-0378">Hydrolase</keyword>
<comment type="caution">
    <text evidence="6">The sequence shown here is derived from an EMBL/GenBank/DDBJ whole genome shotgun (WGS) entry which is preliminary data.</text>
</comment>
<evidence type="ECO:0000259" key="5">
    <source>
        <dbReference type="Pfam" id="PF00413"/>
    </source>
</evidence>
<keyword evidence="4" id="KW-0862">Zinc</keyword>
<dbReference type="Pfam" id="PF00413">
    <property type="entry name" value="Peptidase_M10"/>
    <property type="match status" value="1"/>
</dbReference>
<dbReference type="GO" id="GO:0031012">
    <property type="term" value="C:extracellular matrix"/>
    <property type="evidence" value="ECO:0007669"/>
    <property type="project" value="InterPro"/>
</dbReference>
<protein>
    <recommendedName>
        <fullName evidence="5">Peptidase M10 metallopeptidase domain-containing protein</fullName>
    </recommendedName>
</protein>
<gene>
    <name evidence="6" type="ORF">A2628_00600</name>
</gene>
<dbReference type="InterPro" id="IPR001818">
    <property type="entry name" value="Pept_M10_metallopeptidase"/>
</dbReference>
<dbReference type="Gene3D" id="3.40.390.10">
    <property type="entry name" value="Collagenase (Catalytic Domain)"/>
    <property type="match status" value="1"/>
</dbReference>
<accession>A0A1F7YEQ5</accession>
<dbReference type="EMBL" id="MGGL01000019">
    <property type="protein sequence ID" value="OGM25803.1"/>
    <property type="molecule type" value="Genomic_DNA"/>
</dbReference>
<reference evidence="6 7" key="1">
    <citation type="journal article" date="2016" name="Nat. Commun.">
        <title>Thousands of microbial genomes shed light on interconnected biogeochemical processes in an aquifer system.</title>
        <authorList>
            <person name="Anantharaman K."/>
            <person name="Brown C.T."/>
            <person name="Hug L.A."/>
            <person name="Sharon I."/>
            <person name="Castelle C.J."/>
            <person name="Probst A.J."/>
            <person name="Thomas B.C."/>
            <person name="Singh A."/>
            <person name="Wilkins M.J."/>
            <person name="Karaoz U."/>
            <person name="Brodie E.L."/>
            <person name="Williams K.H."/>
            <person name="Hubbard S.S."/>
            <person name="Banfield J.F."/>
        </authorList>
    </citation>
    <scope>NUCLEOTIDE SEQUENCE [LARGE SCALE GENOMIC DNA]</scope>
</reference>
<dbReference type="GO" id="GO:0006508">
    <property type="term" value="P:proteolysis"/>
    <property type="evidence" value="ECO:0007669"/>
    <property type="project" value="UniProtKB-KW"/>
</dbReference>
<proteinExistence type="predicted"/>
<feature type="domain" description="Peptidase M10 metallopeptidase" evidence="5">
    <location>
        <begin position="156"/>
        <end position="230"/>
    </location>
</feature>
<keyword evidence="1" id="KW-0645">Protease</keyword>
<evidence type="ECO:0000256" key="1">
    <source>
        <dbReference type="ARBA" id="ARBA00022670"/>
    </source>
</evidence>
<sequence>MVALLVLPVIAKEDAPGLDRGPLSKITFIHYKKNFAKPSDVGKPKPSACYGFLGKGVQWKELPQSLFVNTTNDDGLSQAFITGTLNTSEETWNSAADIQLYSGYTVDNSANWDDSAPDGRNETSFASYPNEGVIAVTNIWGYFGGPVQTREIVEFDILFNNFYSWGDASDNPSLMDVQNIATHEMGHGWGLDDIYNTSCSTVTMYGYSDYGEISKRDLDTADITGIQSLY</sequence>
<dbReference type="Proteomes" id="UP000179221">
    <property type="component" value="Unassembled WGS sequence"/>
</dbReference>
<evidence type="ECO:0000313" key="7">
    <source>
        <dbReference type="Proteomes" id="UP000179221"/>
    </source>
</evidence>
<evidence type="ECO:0000256" key="4">
    <source>
        <dbReference type="ARBA" id="ARBA00022833"/>
    </source>
</evidence>
<dbReference type="AlphaFoldDB" id="A0A1F7YEQ5"/>
<organism evidence="6 7">
    <name type="scientific">Candidatus Woesebacteria bacterium RIFCSPHIGHO2_01_FULL_40_22</name>
    <dbReference type="NCBI Taxonomy" id="1802499"/>
    <lineage>
        <taxon>Bacteria</taxon>
        <taxon>Candidatus Woeseibacteriota</taxon>
    </lineage>
</organism>
<evidence type="ECO:0000256" key="3">
    <source>
        <dbReference type="ARBA" id="ARBA00022801"/>
    </source>
</evidence>
<dbReference type="GO" id="GO:0004222">
    <property type="term" value="F:metalloendopeptidase activity"/>
    <property type="evidence" value="ECO:0007669"/>
    <property type="project" value="InterPro"/>
</dbReference>
<dbReference type="GO" id="GO:0008270">
    <property type="term" value="F:zinc ion binding"/>
    <property type="evidence" value="ECO:0007669"/>
    <property type="project" value="InterPro"/>
</dbReference>